<dbReference type="Proteomes" id="UP000216188">
    <property type="component" value="Unassembled WGS sequence"/>
</dbReference>
<dbReference type="AlphaFoldDB" id="A0A256G7M7"/>
<keyword evidence="2" id="KW-1185">Reference proteome</keyword>
<reference evidence="1 2" key="1">
    <citation type="submission" date="2017-07" db="EMBL/GenBank/DDBJ databases">
        <title>Phylogenetic study on the rhizospheric bacterium Ochrobactrum sp. A44.</title>
        <authorList>
            <person name="Krzyzanowska D.M."/>
            <person name="Ossowicki A."/>
            <person name="Rajewska M."/>
            <person name="Maciag T."/>
            <person name="Kaczynski Z."/>
            <person name="Czerwicka M."/>
            <person name="Jafra S."/>
        </authorList>
    </citation>
    <scope>NUCLEOTIDE SEQUENCE [LARGE SCALE GENOMIC DNA]</scope>
    <source>
        <strain evidence="1 2">CCUG 30717</strain>
    </source>
</reference>
<organism evidence="1 2">
    <name type="scientific">Brucella pseudogrignonensis</name>
    <dbReference type="NCBI Taxonomy" id="419475"/>
    <lineage>
        <taxon>Bacteria</taxon>
        <taxon>Pseudomonadati</taxon>
        <taxon>Pseudomonadota</taxon>
        <taxon>Alphaproteobacteria</taxon>
        <taxon>Hyphomicrobiales</taxon>
        <taxon>Brucellaceae</taxon>
        <taxon>Brucella/Ochrobactrum group</taxon>
        <taxon>Brucella</taxon>
    </lineage>
</organism>
<gene>
    <name evidence="1" type="ORF">CEV34_3862</name>
</gene>
<sequence length="38" mass="4219">MTINFRKILLLLGVSNDESAFPLIMDARSDDAIGLLRV</sequence>
<comment type="caution">
    <text evidence="1">The sequence shown here is derived from an EMBL/GenBank/DDBJ whole genome shotgun (WGS) entry which is preliminary data.</text>
</comment>
<evidence type="ECO:0000313" key="1">
    <source>
        <dbReference type="EMBL" id="OYR23117.1"/>
    </source>
</evidence>
<protein>
    <submittedName>
        <fullName evidence="1">Uncharacterized protein</fullName>
    </submittedName>
</protein>
<evidence type="ECO:0000313" key="2">
    <source>
        <dbReference type="Proteomes" id="UP000216188"/>
    </source>
</evidence>
<dbReference type="EMBL" id="NNRM01000041">
    <property type="protein sequence ID" value="OYR23117.1"/>
    <property type="molecule type" value="Genomic_DNA"/>
</dbReference>
<name>A0A256G7M7_9HYPH</name>
<accession>A0A256G7M7</accession>
<proteinExistence type="predicted"/>